<proteinExistence type="inferred from homology"/>
<dbReference type="Proteomes" id="UP000071641">
    <property type="component" value="Unassembled WGS sequence"/>
</dbReference>
<evidence type="ECO:0000256" key="2">
    <source>
        <dbReference type="ARBA" id="ARBA00022679"/>
    </source>
</evidence>
<evidence type="ECO:0000256" key="1">
    <source>
        <dbReference type="ARBA" id="ARBA00007274"/>
    </source>
</evidence>
<dbReference type="PROSITE" id="PS00101">
    <property type="entry name" value="HEXAPEP_TRANSFERASES"/>
    <property type="match status" value="1"/>
</dbReference>
<dbReference type="EMBL" id="FIZX01000002">
    <property type="protein sequence ID" value="CZF82368.1"/>
    <property type="molecule type" value="Genomic_DNA"/>
</dbReference>
<reference evidence="6" key="1">
    <citation type="submission" date="2016-02" db="EMBL/GenBank/DDBJ databases">
        <authorList>
            <person name="Rodrigo-Torres Lidia"/>
            <person name="Arahal R.David."/>
        </authorList>
    </citation>
    <scope>NUCLEOTIDE SEQUENCE [LARGE SCALE GENOMIC DNA]</scope>
    <source>
        <strain evidence="6">CECT 9029</strain>
    </source>
</reference>
<dbReference type="Pfam" id="PF00132">
    <property type="entry name" value="Hexapep"/>
    <property type="match status" value="1"/>
</dbReference>
<dbReference type="STRING" id="1796497.GCE9029_03183"/>
<gene>
    <name evidence="5" type="primary">cat_2</name>
    <name evidence="5" type="ORF">GCE9029_03183</name>
</gene>
<dbReference type="PANTHER" id="PTHR43300">
    <property type="entry name" value="ACETYLTRANSFERASE"/>
    <property type="match status" value="1"/>
</dbReference>
<dbReference type="OrthoDB" id="9815592at2"/>
<keyword evidence="6" id="KW-1185">Reference proteome</keyword>
<dbReference type="InterPro" id="IPR011004">
    <property type="entry name" value="Trimer_LpxA-like_sf"/>
</dbReference>
<comment type="similarity">
    <text evidence="1">Belongs to the transferase hexapeptide repeat family.</text>
</comment>
<name>A0A128F6I9_9GAMM</name>
<dbReference type="AlphaFoldDB" id="A0A128F6I9"/>
<dbReference type="NCBIfam" id="TIGR03308">
    <property type="entry name" value="phn_thr-fam"/>
    <property type="match status" value="1"/>
</dbReference>
<dbReference type="InterPro" id="IPR017694">
    <property type="entry name" value="Phosphonate_tfrase_rpt"/>
</dbReference>
<dbReference type="InterPro" id="IPR050179">
    <property type="entry name" value="Trans_hexapeptide_repeat"/>
</dbReference>
<evidence type="ECO:0000313" key="6">
    <source>
        <dbReference type="Proteomes" id="UP000071641"/>
    </source>
</evidence>
<accession>A0A128F6I9</accession>
<dbReference type="GO" id="GO:0008811">
    <property type="term" value="F:chloramphenicol O-acetyltransferase activity"/>
    <property type="evidence" value="ECO:0007669"/>
    <property type="project" value="UniProtKB-EC"/>
</dbReference>
<evidence type="ECO:0000256" key="3">
    <source>
        <dbReference type="ARBA" id="ARBA00022737"/>
    </source>
</evidence>
<protein>
    <submittedName>
        <fullName evidence="5">Chloramphenicol acetyltransferase</fullName>
        <ecNumber evidence="5">2.3.1.28</ecNumber>
    </submittedName>
</protein>
<dbReference type="RefSeq" id="WP_062664609.1">
    <property type="nucleotide sequence ID" value="NZ_FIZX01000002.1"/>
</dbReference>
<keyword evidence="2 5" id="KW-0808">Transferase</keyword>
<dbReference type="SUPFAM" id="SSF51161">
    <property type="entry name" value="Trimeric LpxA-like enzymes"/>
    <property type="match status" value="1"/>
</dbReference>
<dbReference type="InterPro" id="IPR001451">
    <property type="entry name" value="Hexapep"/>
</dbReference>
<dbReference type="PANTHER" id="PTHR43300:SF11">
    <property type="entry name" value="ACETYLTRANSFERASE RV3034C-RELATED"/>
    <property type="match status" value="1"/>
</dbReference>
<dbReference type="CDD" id="cd03349">
    <property type="entry name" value="LbH_XAT"/>
    <property type="match status" value="1"/>
</dbReference>
<sequence length="220" mass="24954">MDKHHIDANLTLHEEATICRDAVVTDSVLGRWTEVGERTLLEHVALQDFSYIGPDSEVANTEIGKFTSIASKVRINPGNHPWWRPTLHHFTYRPGKYGMEDLQQGGSDKDAEVFNWRAENRVTIGNDVWIGHGVIILPGVSVGDGAIIGAGSVVTKNVESYTIVVGNPAKTLRPRFENIETAKKLERLCWWDWPEEKIRQYFPYFQQSAEAFIEAVEKRH</sequence>
<dbReference type="EC" id="2.3.1.28" evidence="5"/>
<dbReference type="Gene3D" id="2.160.10.10">
    <property type="entry name" value="Hexapeptide repeat proteins"/>
    <property type="match status" value="1"/>
</dbReference>
<keyword evidence="3" id="KW-0677">Repeat</keyword>
<evidence type="ECO:0000313" key="5">
    <source>
        <dbReference type="EMBL" id="CZF82368.1"/>
    </source>
</evidence>
<evidence type="ECO:0000256" key="4">
    <source>
        <dbReference type="ARBA" id="ARBA00023315"/>
    </source>
</evidence>
<dbReference type="InterPro" id="IPR018357">
    <property type="entry name" value="Hexapep_transf_CS"/>
</dbReference>
<keyword evidence="4 5" id="KW-0012">Acyltransferase</keyword>
<organism evidence="5 6">
    <name type="scientific">Grimontia celer</name>
    <dbReference type="NCBI Taxonomy" id="1796497"/>
    <lineage>
        <taxon>Bacteria</taxon>
        <taxon>Pseudomonadati</taxon>
        <taxon>Pseudomonadota</taxon>
        <taxon>Gammaproteobacteria</taxon>
        <taxon>Vibrionales</taxon>
        <taxon>Vibrionaceae</taxon>
        <taxon>Grimontia</taxon>
    </lineage>
</organism>